<dbReference type="NCBIfam" id="TIGR00747">
    <property type="entry name" value="fabH"/>
    <property type="match status" value="1"/>
</dbReference>
<evidence type="ECO:0000256" key="4">
    <source>
        <dbReference type="ARBA" id="ARBA00022832"/>
    </source>
</evidence>
<keyword evidence="7 9" id="KW-0511">Multifunctional enzyme</keyword>
<dbReference type="Pfam" id="PF08545">
    <property type="entry name" value="ACP_syn_III"/>
    <property type="match status" value="1"/>
</dbReference>
<comment type="function">
    <text evidence="9">Catalyzes the condensation reaction of fatty acid synthesis by the addition to an acyl acceptor of two carbons from malonyl-ACP. Catalyzes the first condensation reaction which initiates fatty acid synthesis and may therefore play a role in governing the total rate of fatty acid production. Possesses both acetoacetyl-ACP synthase and acetyl transacylase activities. Its substrate specificity determines the biosynthesis of branched-chain and/or straight-chain of fatty acids.</text>
</comment>
<reference evidence="12 13" key="1">
    <citation type="submission" date="2021-01" db="EMBL/GenBank/DDBJ databases">
        <title>Isolation and description of Catonella massiliensis sp. nov., a novel Catonella species, isolated from a stable periodontitis subject.</title>
        <authorList>
            <person name="Antezack A."/>
            <person name="Boxberger M."/>
            <person name="La Scola B."/>
            <person name="Monnet-Corti V."/>
        </authorList>
    </citation>
    <scope>NUCLEOTIDE SEQUENCE [LARGE SCALE GENOMIC DNA]</scope>
    <source>
        <strain evidence="12 13">Marseille-Q4567</strain>
    </source>
</reference>
<evidence type="ECO:0000256" key="7">
    <source>
        <dbReference type="ARBA" id="ARBA00023268"/>
    </source>
</evidence>
<dbReference type="InterPro" id="IPR004655">
    <property type="entry name" value="FabH"/>
</dbReference>
<comment type="caution">
    <text evidence="12">The sequence shown here is derived from an EMBL/GenBank/DDBJ whole genome shotgun (WGS) entry which is preliminary data.</text>
</comment>
<dbReference type="InterPro" id="IPR013751">
    <property type="entry name" value="ACP_syn_III_N"/>
</dbReference>
<evidence type="ECO:0000313" key="12">
    <source>
        <dbReference type="EMBL" id="MBK5897548.1"/>
    </source>
</evidence>
<comment type="domain">
    <text evidence="9">The last Arg residue of the ACP-binding site is essential for the weak association between ACP/AcpP and FabH.</text>
</comment>
<keyword evidence="2 9" id="KW-0444">Lipid biosynthesis</keyword>
<gene>
    <name evidence="9" type="primary">fabH</name>
    <name evidence="12" type="ORF">JJN12_07125</name>
</gene>
<evidence type="ECO:0000256" key="8">
    <source>
        <dbReference type="ARBA" id="ARBA00023315"/>
    </source>
</evidence>
<evidence type="ECO:0000256" key="6">
    <source>
        <dbReference type="ARBA" id="ARBA00023160"/>
    </source>
</evidence>
<evidence type="ECO:0000256" key="2">
    <source>
        <dbReference type="ARBA" id="ARBA00022516"/>
    </source>
</evidence>
<dbReference type="InterPro" id="IPR016039">
    <property type="entry name" value="Thiolase-like"/>
</dbReference>
<dbReference type="PANTHER" id="PTHR43091:SF1">
    <property type="entry name" value="BETA-KETOACYL-[ACYL-CARRIER-PROTEIN] SYNTHASE III, CHLOROPLASTIC"/>
    <property type="match status" value="1"/>
</dbReference>
<comment type="pathway">
    <text evidence="9">Lipid metabolism; fatty acid biosynthesis.</text>
</comment>
<keyword evidence="8 9" id="KW-0012">Acyltransferase</keyword>
<keyword evidence="6 9" id="KW-0275">Fatty acid biosynthesis</keyword>
<evidence type="ECO:0000259" key="11">
    <source>
        <dbReference type="Pfam" id="PF08545"/>
    </source>
</evidence>
<organism evidence="12 13">
    <name type="scientific">Catonella massiliensis</name>
    <dbReference type="NCBI Taxonomy" id="2799636"/>
    <lineage>
        <taxon>Bacteria</taxon>
        <taxon>Bacillati</taxon>
        <taxon>Bacillota</taxon>
        <taxon>Clostridia</taxon>
        <taxon>Lachnospirales</taxon>
        <taxon>Lachnospiraceae</taxon>
        <taxon>Catonella</taxon>
    </lineage>
</organism>
<comment type="subunit">
    <text evidence="9">Homodimer.</text>
</comment>
<feature type="region of interest" description="ACP-binding" evidence="9">
    <location>
        <begin position="246"/>
        <end position="250"/>
    </location>
</feature>
<keyword evidence="13" id="KW-1185">Reference proteome</keyword>
<dbReference type="Pfam" id="PF08541">
    <property type="entry name" value="ACP_syn_III_C"/>
    <property type="match status" value="1"/>
</dbReference>
<evidence type="ECO:0000256" key="1">
    <source>
        <dbReference type="ARBA" id="ARBA00008642"/>
    </source>
</evidence>
<accession>A0ABS1J1Z7</accession>
<dbReference type="RefSeq" id="WP_208429023.1">
    <property type="nucleotide sequence ID" value="NZ_JAEPRJ010000001.1"/>
</dbReference>
<evidence type="ECO:0000256" key="5">
    <source>
        <dbReference type="ARBA" id="ARBA00023098"/>
    </source>
</evidence>
<dbReference type="Gene3D" id="3.40.47.10">
    <property type="match status" value="1"/>
</dbReference>
<dbReference type="EMBL" id="JAEPRJ010000001">
    <property type="protein sequence ID" value="MBK5897548.1"/>
    <property type="molecule type" value="Genomic_DNA"/>
</dbReference>
<comment type="similarity">
    <text evidence="1 9">Belongs to the thiolase-like superfamily. FabH family.</text>
</comment>
<evidence type="ECO:0000256" key="9">
    <source>
        <dbReference type="HAMAP-Rule" id="MF_01815"/>
    </source>
</evidence>
<feature type="domain" description="Beta-ketoacyl-[acyl-carrier-protein] synthase III C-terminal" evidence="10">
    <location>
        <begin position="229"/>
        <end position="317"/>
    </location>
</feature>
<feature type="domain" description="Beta-ketoacyl-[acyl-carrier-protein] synthase III N-terminal" evidence="11">
    <location>
        <begin position="112"/>
        <end position="188"/>
    </location>
</feature>
<evidence type="ECO:0000259" key="10">
    <source>
        <dbReference type="Pfam" id="PF08541"/>
    </source>
</evidence>
<keyword evidence="4 9" id="KW-0276">Fatty acid metabolism</keyword>
<name>A0ABS1J1Z7_9FIRM</name>
<keyword evidence="9" id="KW-0963">Cytoplasm</keyword>
<dbReference type="NCBIfam" id="NF006829">
    <property type="entry name" value="PRK09352.1"/>
    <property type="match status" value="1"/>
</dbReference>
<dbReference type="InterPro" id="IPR013747">
    <property type="entry name" value="ACP_syn_III_C"/>
</dbReference>
<comment type="subcellular location">
    <subcellularLocation>
        <location evidence="9">Cytoplasm</location>
    </subcellularLocation>
</comment>
<proteinExistence type="inferred from homology"/>
<dbReference type="CDD" id="cd00830">
    <property type="entry name" value="KAS_III"/>
    <property type="match status" value="1"/>
</dbReference>
<comment type="catalytic activity">
    <reaction evidence="9">
        <text>malonyl-[ACP] + acetyl-CoA + H(+) = 3-oxobutanoyl-[ACP] + CO2 + CoA</text>
        <dbReference type="Rhea" id="RHEA:12080"/>
        <dbReference type="Rhea" id="RHEA-COMP:9623"/>
        <dbReference type="Rhea" id="RHEA-COMP:9625"/>
        <dbReference type="ChEBI" id="CHEBI:15378"/>
        <dbReference type="ChEBI" id="CHEBI:16526"/>
        <dbReference type="ChEBI" id="CHEBI:57287"/>
        <dbReference type="ChEBI" id="CHEBI:57288"/>
        <dbReference type="ChEBI" id="CHEBI:78449"/>
        <dbReference type="ChEBI" id="CHEBI:78450"/>
        <dbReference type="EC" id="2.3.1.180"/>
    </reaction>
</comment>
<keyword evidence="5 9" id="KW-0443">Lipid metabolism</keyword>
<protein>
    <recommendedName>
        <fullName evidence="9">Beta-ketoacyl-[acyl-carrier-protein] synthase III</fullName>
        <shortName evidence="9">Beta-ketoacyl-ACP synthase III</shortName>
        <shortName evidence="9">KAS III</shortName>
        <ecNumber evidence="9">2.3.1.180</ecNumber>
    </recommendedName>
    <alternativeName>
        <fullName evidence="9">3-oxoacyl-[acyl-carrier-protein] synthase 3</fullName>
    </alternativeName>
    <alternativeName>
        <fullName evidence="9">3-oxoacyl-[acyl-carrier-protein] synthase III</fullName>
    </alternativeName>
</protein>
<evidence type="ECO:0000256" key="3">
    <source>
        <dbReference type="ARBA" id="ARBA00022679"/>
    </source>
</evidence>
<evidence type="ECO:0000313" key="13">
    <source>
        <dbReference type="Proteomes" id="UP000604730"/>
    </source>
</evidence>
<dbReference type="EC" id="2.3.1.180" evidence="9"/>
<feature type="active site" evidence="9">
    <location>
        <position position="275"/>
    </location>
</feature>
<keyword evidence="3 9" id="KW-0808">Transferase</keyword>
<dbReference type="HAMAP" id="MF_01815">
    <property type="entry name" value="FabH"/>
    <property type="match status" value="1"/>
</dbReference>
<feature type="active site" evidence="9">
    <location>
        <position position="245"/>
    </location>
</feature>
<sequence>MGVLTFVSTGKALPKRKVTNEDISKIVDTSDEWIRTRTGIEKRYYCEEESCTDLAIEAAKLAVERGLERDSEFSTDKIGLIIVATTSADYAFPSTACMVGKALNLKGNVMAYDLSAACSGFIYGLQNAKALLSEIDNKYALVIGSEKMSKLLDFTDRSTCVLFGDGAAAALVKLEDREGISYIRSYSDGNDEDLICGGIASKDSFLKMKGQSVFKFAVRAIKQSVDEVLDRAGLDMGDIDYVICHQANARIIDFVKKNYEGHEDKFYQNVADYANTSAASVGLALDDLIESGEIKRGMKIVLVGFGAGLTWSAGVFEI</sequence>
<dbReference type="SUPFAM" id="SSF53901">
    <property type="entry name" value="Thiolase-like"/>
    <property type="match status" value="1"/>
</dbReference>
<dbReference type="PANTHER" id="PTHR43091">
    <property type="entry name" value="3-OXOACYL-[ACYL-CARRIER-PROTEIN] SYNTHASE"/>
    <property type="match status" value="1"/>
</dbReference>
<dbReference type="Proteomes" id="UP000604730">
    <property type="component" value="Unassembled WGS sequence"/>
</dbReference>
<feature type="active site" evidence="9">
    <location>
        <position position="118"/>
    </location>
</feature>